<protein>
    <recommendedName>
        <fullName evidence="4">Holin</fullName>
    </recommendedName>
</protein>
<dbReference type="RefSeq" id="WP_053583328.1">
    <property type="nucleotide sequence ID" value="NZ_LGRV01000003.1"/>
</dbReference>
<evidence type="ECO:0000313" key="3">
    <source>
        <dbReference type="Proteomes" id="UP000050668"/>
    </source>
</evidence>
<keyword evidence="1" id="KW-0812">Transmembrane</keyword>
<sequence length="78" mass="8781">MFITLGIVTISALIIYFEMPQLMKTGETKTIWTFSILLFIGTALSIMKGLNVTIPNPLDLITILFKPFADLLKTVLKY</sequence>
<organism evidence="2 3">
    <name type="scientific">Lysinibacillus contaminans</name>
    <dbReference type="NCBI Taxonomy" id="1293441"/>
    <lineage>
        <taxon>Bacteria</taxon>
        <taxon>Bacillati</taxon>
        <taxon>Bacillota</taxon>
        <taxon>Bacilli</taxon>
        <taxon>Bacillales</taxon>
        <taxon>Bacillaceae</taxon>
        <taxon>Lysinibacillus</taxon>
    </lineage>
</organism>
<keyword evidence="3" id="KW-1185">Reference proteome</keyword>
<gene>
    <name evidence="2" type="ORF">AEA09_08015</name>
</gene>
<keyword evidence="1" id="KW-0472">Membrane</keyword>
<evidence type="ECO:0008006" key="4">
    <source>
        <dbReference type="Google" id="ProtNLM"/>
    </source>
</evidence>
<evidence type="ECO:0000313" key="2">
    <source>
        <dbReference type="EMBL" id="KOS68498.1"/>
    </source>
</evidence>
<proteinExistence type="predicted"/>
<feature type="transmembrane region" description="Helical" evidence="1">
    <location>
        <begin position="30"/>
        <end position="47"/>
    </location>
</feature>
<dbReference type="EMBL" id="LGRV01000003">
    <property type="protein sequence ID" value="KOS68498.1"/>
    <property type="molecule type" value="Genomic_DNA"/>
</dbReference>
<dbReference type="Proteomes" id="UP000050668">
    <property type="component" value="Unassembled WGS sequence"/>
</dbReference>
<evidence type="ECO:0000256" key="1">
    <source>
        <dbReference type="SAM" id="Phobius"/>
    </source>
</evidence>
<reference evidence="3" key="1">
    <citation type="submission" date="2015-07" db="EMBL/GenBank/DDBJ databases">
        <title>Fjat-14205 dsm 2895.</title>
        <authorList>
            <person name="Liu B."/>
            <person name="Wang J."/>
            <person name="Zhu Y."/>
            <person name="Liu G."/>
            <person name="Chen Q."/>
            <person name="Chen Z."/>
            <person name="Lan J."/>
            <person name="Che J."/>
            <person name="Ge C."/>
            <person name="Shi H."/>
            <person name="Pan Z."/>
            <person name="Liu X."/>
        </authorList>
    </citation>
    <scope>NUCLEOTIDE SEQUENCE [LARGE SCALE GENOMIC DNA]</scope>
    <source>
        <strain evidence="3">DSM 25560</strain>
    </source>
</reference>
<name>A0ABR5K151_9BACI</name>
<accession>A0ABR5K151</accession>
<comment type="caution">
    <text evidence="2">The sequence shown here is derived from an EMBL/GenBank/DDBJ whole genome shotgun (WGS) entry which is preliminary data.</text>
</comment>
<keyword evidence="1" id="KW-1133">Transmembrane helix</keyword>